<keyword evidence="2 4" id="KW-0808">Transferase</keyword>
<evidence type="ECO:0000313" key="10">
    <source>
        <dbReference type="Proteomes" id="UP000053467"/>
    </source>
</evidence>
<dbReference type="GO" id="GO:0004766">
    <property type="term" value="F:spermidine synthase activity"/>
    <property type="evidence" value="ECO:0007669"/>
    <property type="project" value="UniProtKB-UniRule"/>
</dbReference>
<dbReference type="PATRIC" id="fig|1635277.3.peg.1525"/>
<feature type="binding site" evidence="4">
    <location>
        <position position="115"/>
    </location>
    <ligand>
        <name>S-methyl-5'-thioadenosine</name>
        <dbReference type="ChEBI" id="CHEBI:17509"/>
    </ligand>
</feature>
<reference evidence="10" key="1">
    <citation type="journal article" date="2015" name="MBio">
        <title>Genome-Resolved Metagenomic Analysis Reveals Roles for Candidate Phyla and Other Microbial Community Members in Biogeochemical Transformations in Oil Reservoirs.</title>
        <authorList>
            <person name="Hu P."/>
            <person name="Tom L."/>
            <person name="Singh A."/>
            <person name="Thomas B.C."/>
            <person name="Baker B.J."/>
            <person name="Piceno Y.M."/>
            <person name="Andersen G.L."/>
            <person name="Banfield J.F."/>
        </authorList>
    </citation>
    <scope>NUCLEOTIDE SEQUENCE [LARGE SCALE GENOMIC DNA]</scope>
</reference>
<dbReference type="Gene3D" id="2.30.140.10">
    <property type="entry name" value="Spermidine synthase, tetramerisation domain"/>
    <property type="match status" value="1"/>
</dbReference>
<feature type="binding site" evidence="4">
    <location>
        <begin position="145"/>
        <end position="146"/>
    </location>
    <ligand>
        <name>S-methyl-5'-thioadenosine</name>
        <dbReference type="ChEBI" id="CHEBI:17509"/>
    </ligand>
</feature>
<dbReference type="SUPFAM" id="SSF53335">
    <property type="entry name" value="S-adenosyl-L-methionine-dependent methyltransferases"/>
    <property type="match status" value="1"/>
</dbReference>
<proteinExistence type="inferred from homology"/>
<comment type="function">
    <text evidence="4">Catalyzes the irreversible transfer of a propylamine group from the amino donor S-adenosylmethioninamine (decarboxy-AdoMet) to putrescine (1,4-diaminobutane) to yield spermidine.</text>
</comment>
<dbReference type="NCBIfam" id="TIGR00417">
    <property type="entry name" value="speE"/>
    <property type="match status" value="1"/>
</dbReference>
<dbReference type="AlphaFoldDB" id="A0A101I1E0"/>
<feature type="binding site" evidence="4">
    <location>
        <position position="71"/>
    </location>
    <ligand>
        <name>spermidine</name>
        <dbReference type="ChEBI" id="CHEBI:57834"/>
    </ligand>
</feature>
<dbReference type="Proteomes" id="UP000053467">
    <property type="component" value="Unassembled WGS sequence"/>
</dbReference>
<dbReference type="PROSITE" id="PS01330">
    <property type="entry name" value="PABS_1"/>
    <property type="match status" value="1"/>
</dbReference>
<evidence type="ECO:0000256" key="7">
    <source>
        <dbReference type="RuleBase" id="RU003837"/>
    </source>
</evidence>
<sequence>MKEFNISGQTEIWFTEYHTKNTGITFKVKETLYRKKTKYQDLVILDTYEYGKVMILDGLVMLTERDEFVYHEMITHVPININPSIENVLIIGGGDCGTLREVSKYKHIKKIKMVEIDGEVVKSSKKFFSQLTKGISKNAKIIIGDGIDFVKKTKEKFDLIIIDSTDPIGPGEGLFTEEFYKNCHRILSRDGFLTIQAESPYFYKESVKIIYDRMKKVFKDVKPYLAFIPTYPSGMWNFTICSKKDFNIEVKNKKLIKPFEKSLKYYNHQIHNSSFALPNFVKRIYDL</sequence>
<dbReference type="PANTHER" id="PTHR11558">
    <property type="entry name" value="SPERMIDINE/SPERMINE SYNTHASE"/>
    <property type="match status" value="1"/>
</dbReference>
<feature type="binding site" evidence="4">
    <location>
        <position position="95"/>
    </location>
    <ligand>
        <name>spermidine</name>
        <dbReference type="ChEBI" id="CHEBI:57834"/>
    </ligand>
</feature>
<keyword evidence="3 4" id="KW-0620">Polyamine biosynthesis</keyword>
<evidence type="ECO:0000256" key="5">
    <source>
        <dbReference type="PROSITE-ProRule" id="PRU00354"/>
    </source>
</evidence>
<feature type="binding site" evidence="4">
    <location>
        <position position="170"/>
    </location>
    <ligand>
        <name>S-methyl-5'-thioadenosine</name>
        <dbReference type="ChEBI" id="CHEBI:17509"/>
    </ligand>
</feature>
<evidence type="ECO:0000259" key="8">
    <source>
        <dbReference type="PROSITE" id="PS51006"/>
    </source>
</evidence>
<evidence type="ECO:0000256" key="3">
    <source>
        <dbReference type="ARBA" id="ARBA00023115"/>
    </source>
</evidence>
<dbReference type="InterPro" id="IPR030374">
    <property type="entry name" value="PABS"/>
</dbReference>
<dbReference type="EC" id="2.5.1.16" evidence="4"/>
<gene>
    <name evidence="4" type="primary">speE</name>
    <name evidence="9" type="ORF">XE03_1221</name>
</gene>
<comment type="caution">
    <text evidence="9">The sequence shown here is derived from an EMBL/GenBank/DDBJ whole genome shotgun (WGS) entry which is preliminary data.</text>
</comment>
<evidence type="ECO:0000313" key="9">
    <source>
        <dbReference type="EMBL" id="KUK86858.1"/>
    </source>
</evidence>
<dbReference type="UniPathway" id="UPA00248">
    <property type="reaction ID" value="UER00314"/>
</dbReference>
<comment type="similarity">
    <text evidence="1 4 6">Belongs to the spermidine/spermine synthase family.</text>
</comment>
<comment type="pathway">
    <text evidence="4">Amine and polyamine biosynthesis; spermidine biosynthesis; spermidine from putrescine: step 1/1.</text>
</comment>
<protein>
    <recommendedName>
        <fullName evidence="4">Polyamine aminopropyltransferase</fullName>
    </recommendedName>
    <alternativeName>
        <fullName evidence="4">Putrescine aminopropyltransferase</fullName>
        <shortName evidence="4">PAPT</shortName>
    </alternativeName>
    <alternativeName>
        <fullName evidence="4">Spermidine synthase</fullName>
        <shortName evidence="4">SPDS</shortName>
        <shortName evidence="4">SPDSY</shortName>
        <ecNumber evidence="4">2.5.1.16</ecNumber>
    </alternativeName>
</protein>
<dbReference type="GO" id="GO:0008295">
    <property type="term" value="P:spermidine biosynthetic process"/>
    <property type="evidence" value="ECO:0007669"/>
    <property type="project" value="UniProtKB-UniRule"/>
</dbReference>
<dbReference type="NCBIfam" id="NF002010">
    <property type="entry name" value="PRK00811.1"/>
    <property type="match status" value="1"/>
</dbReference>
<feature type="domain" description="PABS" evidence="8">
    <location>
        <begin position="11"/>
        <end position="243"/>
    </location>
</feature>
<dbReference type="InterPro" id="IPR029063">
    <property type="entry name" value="SAM-dependent_MTases_sf"/>
</dbReference>
<dbReference type="InterPro" id="IPR030373">
    <property type="entry name" value="PABS_CS"/>
</dbReference>
<accession>A0A101I1E0</accession>
<dbReference type="InterPro" id="IPR001045">
    <property type="entry name" value="Spermi_synthase"/>
</dbReference>
<evidence type="ECO:0000256" key="2">
    <source>
        <dbReference type="ARBA" id="ARBA00022679"/>
    </source>
</evidence>
<evidence type="ECO:0000256" key="1">
    <source>
        <dbReference type="ARBA" id="ARBA00007867"/>
    </source>
</evidence>
<feature type="binding site" evidence="4">
    <location>
        <begin position="163"/>
        <end position="166"/>
    </location>
    <ligand>
        <name>spermidine</name>
        <dbReference type="ChEBI" id="CHEBI:57834"/>
    </ligand>
</feature>
<dbReference type="PROSITE" id="PS51006">
    <property type="entry name" value="PABS_2"/>
    <property type="match status" value="1"/>
</dbReference>
<evidence type="ECO:0000256" key="6">
    <source>
        <dbReference type="RuleBase" id="RU003836"/>
    </source>
</evidence>
<organism evidence="9 10">
    <name type="scientific">candidate division TA06 bacterium 34_109</name>
    <dbReference type="NCBI Taxonomy" id="1635277"/>
    <lineage>
        <taxon>Bacteria</taxon>
        <taxon>Bacteria division TA06</taxon>
    </lineage>
</organism>
<keyword evidence="4 7" id="KW-0745">Spermidine biosynthesis</keyword>
<name>A0A101I1E0_UNCT6</name>
<dbReference type="Gene3D" id="3.40.50.150">
    <property type="entry name" value="Vaccinia Virus protein VP39"/>
    <property type="match status" value="1"/>
</dbReference>
<dbReference type="Pfam" id="PF01564">
    <property type="entry name" value="Spermine_synth"/>
    <property type="match status" value="1"/>
</dbReference>
<dbReference type="EMBL" id="LGGX01000011">
    <property type="protein sequence ID" value="KUK86858.1"/>
    <property type="molecule type" value="Genomic_DNA"/>
</dbReference>
<dbReference type="Pfam" id="PF17284">
    <property type="entry name" value="Spermine_synt_N"/>
    <property type="match status" value="1"/>
</dbReference>
<dbReference type="InterPro" id="IPR037163">
    <property type="entry name" value="Spermidine_synt_N_sf"/>
</dbReference>
<evidence type="ECO:0000256" key="4">
    <source>
        <dbReference type="HAMAP-Rule" id="MF_00198"/>
    </source>
</evidence>
<comment type="catalytic activity">
    <reaction evidence="4 7">
        <text>S-adenosyl 3-(methylsulfanyl)propylamine + putrescine = S-methyl-5'-thioadenosine + spermidine + H(+)</text>
        <dbReference type="Rhea" id="RHEA:12721"/>
        <dbReference type="ChEBI" id="CHEBI:15378"/>
        <dbReference type="ChEBI" id="CHEBI:17509"/>
        <dbReference type="ChEBI" id="CHEBI:57443"/>
        <dbReference type="ChEBI" id="CHEBI:57834"/>
        <dbReference type="ChEBI" id="CHEBI:326268"/>
        <dbReference type="EC" id="2.5.1.16"/>
    </reaction>
</comment>
<dbReference type="PANTHER" id="PTHR11558:SF11">
    <property type="entry name" value="SPERMIDINE SYNTHASE"/>
    <property type="match status" value="1"/>
</dbReference>
<dbReference type="InterPro" id="IPR035246">
    <property type="entry name" value="Spermidine_synt_N"/>
</dbReference>
<dbReference type="HAMAP" id="MF_00198">
    <property type="entry name" value="Spermidine_synth"/>
    <property type="match status" value="1"/>
</dbReference>
<dbReference type="CDD" id="cd02440">
    <property type="entry name" value="AdoMet_MTases"/>
    <property type="match status" value="1"/>
</dbReference>
<feature type="binding site" evidence="4">
    <location>
        <position position="40"/>
    </location>
    <ligand>
        <name>S-methyl-5'-thioadenosine</name>
        <dbReference type="ChEBI" id="CHEBI:17509"/>
    </ligand>
</feature>
<comment type="subunit">
    <text evidence="4">Homodimer or homotetramer.</text>
</comment>
<feature type="active site" description="Proton acceptor" evidence="4 5">
    <location>
        <position position="163"/>
    </location>
</feature>